<reference evidence="1 2" key="1">
    <citation type="journal article" date="2018" name="Front. Plant Sci.">
        <title>Red Clover (Trifolium pratense) and Zigzag Clover (T. medium) - A Picture of Genomic Similarities and Differences.</title>
        <authorList>
            <person name="Dluhosova J."/>
            <person name="Istvanek J."/>
            <person name="Nedelnik J."/>
            <person name="Repkova J."/>
        </authorList>
    </citation>
    <scope>NUCLEOTIDE SEQUENCE [LARGE SCALE GENOMIC DNA]</scope>
    <source>
        <strain evidence="2">cv. 10/8</strain>
        <tissue evidence="1">Leaf</tissue>
    </source>
</reference>
<comment type="caution">
    <text evidence="1">The sequence shown here is derived from an EMBL/GenBank/DDBJ whole genome shotgun (WGS) entry which is preliminary data.</text>
</comment>
<protein>
    <submittedName>
        <fullName evidence="1">Uncharacterized protein</fullName>
    </submittedName>
</protein>
<accession>A0A392Q677</accession>
<feature type="non-terminal residue" evidence="1">
    <location>
        <position position="44"/>
    </location>
</feature>
<dbReference type="EMBL" id="LXQA010114670">
    <property type="protein sequence ID" value="MCI19412.1"/>
    <property type="molecule type" value="Genomic_DNA"/>
</dbReference>
<proteinExistence type="predicted"/>
<sequence length="44" mass="5052">MNASTYSHSIMNTKYFHAAATARKEANQIERLTIVNGDEWHSQK</sequence>
<organism evidence="1 2">
    <name type="scientific">Trifolium medium</name>
    <dbReference type="NCBI Taxonomy" id="97028"/>
    <lineage>
        <taxon>Eukaryota</taxon>
        <taxon>Viridiplantae</taxon>
        <taxon>Streptophyta</taxon>
        <taxon>Embryophyta</taxon>
        <taxon>Tracheophyta</taxon>
        <taxon>Spermatophyta</taxon>
        <taxon>Magnoliopsida</taxon>
        <taxon>eudicotyledons</taxon>
        <taxon>Gunneridae</taxon>
        <taxon>Pentapetalae</taxon>
        <taxon>rosids</taxon>
        <taxon>fabids</taxon>
        <taxon>Fabales</taxon>
        <taxon>Fabaceae</taxon>
        <taxon>Papilionoideae</taxon>
        <taxon>50 kb inversion clade</taxon>
        <taxon>NPAAA clade</taxon>
        <taxon>Hologalegina</taxon>
        <taxon>IRL clade</taxon>
        <taxon>Trifolieae</taxon>
        <taxon>Trifolium</taxon>
    </lineage>
</organism>
<evidence type="ECO:0000313" key="1">
    <source>
        <dbReference type="EMBL" id="MCI19412.1"/>
    </source>
</evidence>
<evidence type="ECO:0000313" key="2">
    <source>
        <dbReference type="Proteomes" id="UP000265520"/>
    </source>
</evidence>
<keyword evidence="2" id="KW-1185">Reference proteome</keyword>
<dbReference type="Proteomes" id="UP000265520">
    <property type="component" value="Unassembled WGS sequence"/>
</dbReference>
<name>A0A392Q677_9FABA</name>
<dbReference type="AlphaFoldDB" id="A0A392Q677"/>